<dbReference type="AlphaFoldDB" id="A0A9X4RVZ7"/>
<gene>
    <name evidence="2" type="ORF">NMK71_08060</name>
</gene>
<evidence type="ECO:0000259" key="1">
    <source>
        <dbReference type="Pfam" id="PF09823"/>
    </source>
</evidence>
<accession>A0A9X4RVZ7</accession>
<dbReference type="Pfam" id="PF09823">
    <property type="entry name" value="DUF2357"/>
    <property type="match status" value="1"/>
</dbReference>
<protein>
    <submittedName>
        <fullName evidence="2">DUF2357 domain-containing protein</fullName>
    </submittedName>
</protein>
<sequence>MTPKNHISIPLNHISQGLILHIYPEGNSRVFKIDDAEAEEYGESPYQILESQTYEYAFNKKGYRLKCDYNDNVVKQSRREKYSGRINPSYFVGTLKLNVYHKKKNLNNENFNLEVLATKFNSDDLDKSYRDNYRYMLESITEKCTELLFQLNAPIYQHFETDFSSRNQNLYQQFCFVKSIIESDEFKEAIQQITSNPKTTWTHNDELADIRSIKKFTRSSIKQIANRGNRIPVPSSHPLYQHGIKNIPSHILNNKKVEFIDNIENRFIKHALQTYLHFSEKCCSIFKKDTRAHKEARSLSNTLESLLNNSFFKEISRPTSLNFNSPVLQRKSGYREILKSWLKFDLAAKLTWSGGEDVYEAGKRDISKLYEYWLFFLLYDLFKSKFKLDYIEHDNNPYESLIETSKNKVNFIIKSGTHTAFSGISKFNNRDINVKFSFNQTFKGNKTYSEKSQGSYTKSMYPDYTLSFWPAGIDEATAEEEEIIVHIHFDAKYKVNYSGNQEESREKEEESERKGQYKNIDLFKMHAYKDAIRRTGGAYILYPGNDQPDIKLGFHEIIPGLGAFAIRPNKINNGSKELSDFIDEIINHLLNRVSQREKMSYRTYEIFKNSPKDGHELNEALPEPYGVNRDLLPDQTYVLIGYCKSKEHFEWIKNTLLYNFRMNNNKGALKLTQETLKAKYLLLHMKGDKASSKLYRIPKTEYRVTNKNTLKRLKYPRPTQNSYLVVKLEVCTDKEFQNTYWDFRKLKNYKDKRASAIPYTATLSELMLHKSTSEVK</sequence>
<dbReference type="EMBL" id="JANCMU010000004">
    <property type="protein sequence ID" value="MDG4946365.1"/>
    <property type="molecule type" value="Genomic_DNA"/>
</dbReference>
<dbReference type="InterPro" id="IPR018633">
    <property type="entry name" value="DUF2357"/>
</dbReference>
<evidence type="ECO:0000313" key="3">
    <source>
        <dbReference type="Proteomes" id="UP001152599"/>
    </source>
</evidence>
<dbReference type="InterPro" id="IPR007505">
    <property type="entry name" value="PDDEXK_7"/>
</dbReference>
<dbReference type="Proteomes" id="UP001152599">
    <property type="component" value="Unassembled WGS sequence"/>
</dbReference>
<feature type="domain" description="DUF2357" evidence="1">
    <location>
        <begin position="84"/>
        <end position="341"/>
    </location>
</feature>
<proteinExistence type="predicted"/>
<dbReference type="Pfam" id="PF04411">
    <property type="entry name" value="PDDEXK_7"/>
    <property type="match status" value="1"/>
</dbReference>
<reference evidence="2" key="1">
    <citation type="submission" date="2022-07" db="EMBL/GenBank/DDBJ databases">
        <title>Description and genome-wide analysis of Profundicola chukchiensis gen. nov., sp. nov., marine bacteria isolated from bottom sediments of the Chukchi Sea.</title>
        <authorList>
            <person name="Romanenko L."/>
            <person name="Otstavnykh N."/>
            <person name="Kurilenko V."/>
            <person name="Eremeev V."/>
            <person name="Velansky P."/>
            <person name="Mikhailov V."/>
            <person name="Isaeva M."/>
        </authorList>
    </citation>
    <scope>NUCLEOTIDE SEQUENCE</scope>
    <source>
        <strain evidence="2">KMM 9713</strain>
    </source>
</reference>
<keyword evidence="3" id="KW-1185">Reference proteome</keyword>
<organism evidence="2 3">
    <name type="scientific">Profundicola chukchiensis</name>
    <dbReference type="NCBI Taxonomy" id="2961959"/>
    <lineage>
        <taxon>Bacteria</taxon>
        <taxon>Pseudomonadati</taxon>
        <taxon>Bacteroidota</taxon>
        <taxon>Flavobacteriia</taxon>
        <taxon>Flavobacteriales</taxon>
        <taxon>Weeksellaceae</taxon>
        <taxon>Profundicola</taxon>
    </lineage>
</organism>
<comment type="caution">
    <text evidence="2">The sequence shown here is derived from an EMBL/GenBank/DDBJ whole genome shotgun (WGS) entry which is preliminary data.</text>
</comment>
<evidence type="ECO:0000313" key="2">
    <source>
        <dbReference type="EMBL" id="MDG4946365.1"/>
    </source>
</evidence>
<dbReference type="RefSeq" id="WP_304420774.1">
    <property type="nucleotide sequence ID" value="NZ_JANCMU010000004.1"/>
</dbReference>
<name>A0A9X4RVZ7_9FLAO</name>